<dbReference type="NCBIfam" id="NF007214">
    <property type="entry name" value="PRK09636.1"/>
    <property type="match status" value="1"/>
</dbReference>
<dbReference type="InterPro" id="IPR052704">
    <property type="entry name" value="ECF_Sigma-70_Domain"/>
</dbReference>
<organism evidence="4 5">
    <name type="scientific">Roseibium aestuarii</name>
    <dbReference type="NCBI Taxonomy" id="2600299"/>
    <lineage>
        <taxon>Bacteria</taxon>
        <taxon>Pseudomonadati</taxon>
        <taxon>Pseudomonadota</taxon>
        <taxon>Alphaproteobacteria</taxon>
        <taxon>Hyphomicrobiales</taxon>
        <taxon>Stappiaceae</taxon>
        <taxon>Roseibium</taxon>
    </lineage>
</organism>
<evidence type="ECO:0000259" key="3">
    <source>
        <dbReference type="Pfam" id="PF08281"/>
    </source>
</evidence>
<protein>
    <submittedName>
        <fullName evidence="4">RNA polymerase sigma factor SigJ</fullName>
    </submittedName>
</protein>
<reference evidence="5" key="1">
    <citation type="journal article" date="2019" name="Int. J. Syst. Evol. Microbiol.">
        <title>The Global Catalogue of Microorganisms (GCM) 10K type strain sequencing project: providing services to taxonomists for standard genome sequencing and annotation.</title>
        <authorList>
            <consortium name="The Broad Institute Genomics Platform"/>
            <consortium name="The Broad Institute Genome Sequencing Center for Infectious Disease"/>
            <person name="Wu L."/>
            <person name="Ma J."/>
        </authorList>
    </citation>
    <scope>NUCLEOTIDE SEQUENCE [LARGE SCALE GENOMIC DNA]</scope>
    <source>
        <strain evidence="5">JCM 3369</strain>
    </source>
</reference>
<dbReference type="InterPro" id="IPR036388">
    <property type="entry name" value="WH-like_DNA-bd_sf"/>
</dbReference>
<feature type="domain" description="RNA polymerase sigma-70 region 2" evidence="2">
    <location>
        <begin position="9"/>
        <end position="74"/>
    </location>
</feature>
<dbReference type="InterPro" id="IPR013324">
    <property type="entry name" value="RNA_pol_sigma_r3/r4-like"/>
</dbReference>
<keyword evidence="5" id="KW-1185">Reference proteome</keyword>
<dbReference type="InterPro" id="IPR013249">
    <property type="entry name" value="RNA_pol_sigma70_r4_t2"/>
</dbReference>
<dbReference type="InterPro" id="IPR014284">
    <property type="entry name" value="RNA_pol_sigma-70_dom"/>
</dbReference>
<dbReference type="PANTHER" id="PTHR30173">
    <property type="entry name" value="SIGMA 19 FACTOR"/>
    <property type="match status" value="1"/>
</dbReference>
<dbReference type="Gene3D" id="1.10.1740.10">
    <property type="match status" value="1"/>
</dbReference>
<proteinExistence type="predicted"/>
<dbReference type="NCBIfam" id="TIGR02937">
    <property type="entry name" value="sigma70-ECF"/>
    <property type="match status" value="1"/>
</dbReference>
<evidence type="ECO:0000259" key="2">
    <source>
        <dbReference type="Pfam" id="PF04542"/>
    </source>
</evidence>
<feature type="domain" description="RNA polymerase sigma factor 70 region 4 type 2" evidence="3">
    <location>
        <begin position="109"/>
        <end position="160"/>
    </location>
</feature>
<evidence type="ECO:0000313" key="4">
    <source>
        <dbReference type="EMBL" id="MFD1697458.1"/>
    </source>
</evidence>
<dbReference type="InterPro" id="IPR032710">
    <property type="entry name" value="NTF2-like_dom_sf"/>
</dbReference>
<sequence length="325" mass="36282">MTLPRHARLFEEARPRLLGLAYRLLGSSADAEDAVQDTYMRWLRADRKAIKVPAAWLTTACTNRCLDILKSGARQRMDYVGPWLPEPLQTVTQDTAEEAHQLADTLSTAFLLLLQRLTAKERAAYLLREIFSQPYPLVAETLGLTEPACRQLVARARRHIGEERVRARPEEMRQMELLRAFEAALTTGSTTGLDRLLSADIQLHADGGGKVIAARRILHGPERVLPFIERALAPNWREFTLTPCQMNGLAGILVTKGSGVIAAVSLDWDGAGTLSRIYITRNPDKLQRLRRRYGSLGKAGLIELEEICADTMPAAKGMGRNRHIR</sequence>
<dbReference type="SUPFAM" id="SSF54427">
    <property type="entry name" value="NTF2-like"/>
    <property type="match status" value="1"/>
</dbReference>
<dbReference type="SUPFAM" id="SSF88946">
    <property type="entry name" value="Sigma2 domain of RNA polymerase sigma factors"/>
    <property type="match status" value="1"/>
</dbReference>
<evidence type="ECO:0000313" key="5">
    <source>
        <dbReference type="Proteomes" id="UP001597327"/>
    </source>
</evidence>
<dbReference type="Pfam" id="PF04542">
    <property type="entry name" value="Sigma70_r2"/>
    <property type="match status" value="1"/>
</dbReference>
<evidence type="ECO:0000256" key="1">
    <source>
        <dbReference type="ARBA" id="ARBA00011344"/>
    </source>
</evidence>
<comment type="subunit">
    <text evidence="1">Interacts transiently with the RNA polymerase catalytic core formed by RpoA, RpoB, RpoC and RpoZ (2 alpha, 1 beta, 1 beta' and 1 omega subunit) to form the RNA polymerase holoenzyme that can initiate transcription.</text>
</comment>
<dbReference type="Gene3D" id="1.10.10.10">
    <property type="entry name" value="Winged helix-like DNA-binding domain superfamily/Winged helix DNA-binding domain"/>
    <property type="match status" value="1"/>
</dbReference>
<dbReference type="PANTHER" id="PTHR30173:SF36">
    <property type="entry name" value="ECF RNA POLYMERASE SIGMA FACTOR SIGJ"/>
    <property type="match status" value="1"/>
</dbReference>
<accession>A0ABW4K249</accession>
<dbReference type="EMBL" id="JBHUFA010000016">
    <property type="protein sequence ID" value="MFD1697458.1"/>
    <property type="molecule type" value="Genomic_DNA"/>
</dbReference>
<name>A0ABW4K249_9HYPH</name>
<dbReference type="Pfam" id="PF08281">
    <property type="entry name" value="Sigma70_r4_2"/>
    <property type="match status" value="1"/>
</dbReference>
<gene>
    <name evidence="4" type="primary">sigJ</name>
    <name evidence="4" type="ORF">ACFSC7_18225</name>
</gene>
<dbReference type="InterPro" id="IPR007627">
    <property type="entry name" value="RNA_pol_sigma70_r2"/>
</dbReference>
<dbReference type="InterPro" id="IPR013325">
    <property type="entry name" value="RNA_pol_sigma_r2"/>
</dbReference>
<comment type="caution">
    <text evidence="4">The sequence shown here is derived from an EMBL/GenBank/DDBJ whole genome shotgun (WGS) entry which is preliminary data.</text>
</comment>
<dbReference type="Proteomes" id="UP001597327">
    <property type="component" value="Unassembled WGS sequence"/>
</dbReference>
<dbReference type="SUPFAM" id="SSF88659">
    <property type="entry name" value="Sigma3 and sigma4 domains of RNA polymerase sigma factors"/>
    <property type="match status" value="1"/>
</dbReference>
<dbReference type="RefSeq" id="WP_149893361.1">
    <property type="nucleotide sequence ID" value="NZ_JBHUFA010000016.1"/>
</dbReference>